<protein>
    <submittedName>
        <fullName evidence="1">Uncharacterized protein</fullName>
    </submittedName>
</protein>
<keyword evidence="2" id="KW-1185">Reference proteome</keyword>
<evidence type="ECO:0000313" key="2">
    <source>
        <dbReference type="Proteomes" id="UP001058974"/>
    </source>
</evidence>
<dbReference type="OrthoDB" id="1915375at2759"/>
<dbReference type="InterPro" id="IPR031985">
    <property type="entry name" value="DUF4787"/>
</dbReference>
<evidence type="ECO:0000313" key="1">
    <source>
        <dbReference type="EMBL" id="KAI5423143.1"/>
    </source>
</evidence>
<dbReference type="AlphaFoldDB" id="A0A9D5AV86"/>
<name>A0A9D5AV86_PEA</name>
<dbReference type="EMBL" id="JAMSHJ010000004">
    <property type="protein sequence ID" value="KAI5423143.1"/>
    <property type="molecule type" value="Genomic_DNA"/>
</dbReference>
<dbReference type="Pfam" id="PF16029">
    <property type="entry name" value="DUF4787"/>
    <property type="match status" value="1"/>
</dbReference>
<proteinExistence type="predicted"/>
<reference evidence="1 2" key="1">
    <citation type="journal article" date="2022" name="Nat. Genet.">
        <title>Improved pea reference genome and pan-genome highlight genomic features and evolutionary characteristics.</title>
        <authorList>
            <person name="Yang T."/>
            <person name="Liu R."/>
            <person name="Luo Y."/>
            <person name="Hu S."/>
            <person name="Wang D."/>
            <person name="Wang C."/>
            <person name="Pandey M.K."/>
            <person name="Ge S."/>
            <person name="Xu Q."/>
            <person name="Li N."/>
            <person name="Li G."/>
            <person name="Huang Y."/>
            <person name="Saxena R.K."/>
            <person name="Ji Y."/>
            <person name="Li M."/>
            <person name="Yan X."/>
            <person name="He Y."/>
            <person name="Liu Y."/>
            <person name="Wang X."/>
            <person name="Xiang C."/>
            <person name="Varshney R.K."/>
            <person name="Ding H."/>
            <person name="Gao S."/>
            <person name="Zong X."/>
        </authorList>
    </citation>
    <scope>NUCLEOTIDE SEQUENCE [LARGE SCALE GENOMIC DNA]</scope>
    <source>
        <strain evidence="1 2">cv. Zhongwan 6</strain>
    </source>
</reference>
<gene>
    <name evidence="1" type="ORF">KIW84_046219</name>
</gene>
<dbReference type="Proteomes" id="UP001058974">
    <property type="component" value="Chromosome 4"/>
</dbReference>
<accession>A0A9D5AV86</accession>
<comment type="caution">
    <text evidence="1">The sequence shown here is derived from an EMBL/GenBank/DDBJ whole genome shotgun (WGS) entry which is preliminary data.</text>
</comment>
<dbReference type="PANTHER" id="PTHR35455:SF1">
    <property type="entry name" value="AGAP005842-PA"/>
    <property type="match status" value="1"/>
</dbReference>
<dbReference type="Gramene" id="Psat4g215800.1">
    <property type="protein sequence ID" value="Psat4g215800.1.cds"/>
    <property type="gene ID" value="Psat4g215800"/>
</dbReference>
<dbReference type="PANTHER" id="PTHR35455">
    <property type="entry name" value="UNNAMED PRODUCT"/>
    <property type="match status" value="1"/>
</dbReference>
<organism evidence="1 2">
    <name type="scientific">Pisum sativum</name>
    <name type="common">Garden pea</name>
    <name type="synonym">Lathyrus oleraceus</name>
    <dbReference type="NCBI Taxonomy" id="3888"/>
    <lineage>
        <taxon>Eukaryota</taxon>
        <taxon>Viridiplantae</taxon>
        <taxon>Streptophyta</taxon>
        <taxon>Embryophyta</taxon>
        <taxon>Tracheophyta</taxon>
        <taxon>Spermatophyta</taxon>
        <taxon>Magnoliopsida</taxon>
        <taxon>eudicotyledons</taxon>
        <taxon>Gunneridae</taxon>
        <taxon>Pentapetalae</taxon>
        <taxon>rosids</taxon>
        <taxon>fabids</taxon>
        <taxon>Fabales</taxon>
        <taxon>Fabaceae</taxon>
        <taxon>Papilionoideae</taxon>
        <taxon>50 kb inversion clade</taxon>
        <taxon>NPAAA clade</taxon>
        <taxon>Hologalegina</taxon>
        <taxon>IRL clade</taxon>
        <taxon>Fabeae</taxon>
        <taxon>Lathyrus</taxon>
    </lineage>
</organism>
<sequence length="132" mass="14747">MIVATTISFGNRNSLLISLLLISSSLHFFCISPLLAKSSPHPISDVQVRSNKLQCYADIDSGLWGWPCKSSMIARENCALRCLSPSCYELIYESDPLEEGEKDFIRSQEYKYCMHKLSMGETLEGVKGAFGQ</sequence>
<dbReference type="Gramene" id="Psat04G0621900-T1">
    <property type="protein sequence ID" value="KAI5423143.1"/>
    <property type="gene ID" value="KIW84_046219"/>
</dbReference>